<evidence type="ECO:0000259" key="3">
    <source>
        <dbReference type="PROSITE" id="PS50011"/>
    </source>
</evidence>
<dbReference type="Gene3D" id="1.25.40.10">
    <property type="entry name" value="Tetratricopeptide repeat domain"/>
    <property type="match status" value="1"/>
</dbReference>
<dbReference type="SUPFAM" id="SSF52540">
    <property type="entry name" value="P-loop containing nucleoside triphosphate hydrolases"/>
    <property type="match status" value="1"/>
</dbReference>
<dbReference type="SUPFAM" id="SSF48452">
    <property type="entry name" value="TPR-like"/>
    <property type="match status" value="2"/>
</dbReference>
<dbReference type="Gene3D" id="1.10.510.10">
    <property type="entry name" value="Transferase(Phosphotransferase) domain 1"/>
    <property type="match status" value="1"/>
</dbReference>
<dbReference type="InterPro" id="IPR019734">
    <property type="entry name" value="TPR_rpt"/>
</dbReference>
<name>A0A956NG72_UNCEI</name>
<feature type="repeat" description="TPR" evidence="1">
    <location>
        <begin position="833"/>
        <end position="866"/>
    </location>
</feature>
<dbReference type="InterPro" id="IPR017441">
    <property type="entry name" value="Protein_kinase_ATP_BS"/>
</dbReference>
<dbReference type="GO" id="GO:0005524">
    <property type="term" value="F:ATP binding"/>
    <property type="evidence" value="ECO:0007669"/>
    <property type="project" value="UniProtKB-UniRule"/>
</dbReference>
<dbReference type="AlphaFoldDB" id="A0A956NG72"/>
<dbReference type="Pfam" id="PF00069">
    <property type="entry name" value="Pkinase"/>
    <property type="match status" value="1"/>
</dbReference>
<dbReference type="InterPro" id="IPR000719">
    <property type="entry name" value="Prot_kinase_dom"/>
</dbReference>
<dbReference type="PANTHER" id="PTHR47691:SF3">
    <property type="entry name" value="HTH-TYPE TRANSCRIPTIONAL REGULATOR RV0890C-RELATED"/>
    <property type="match status" value="1"/>
</dbReference>
<evidence type="ECO:0000313" key="5">
    <source>
        <dbReference type="Proteomes" id="UP000739538"/>
    </source>
</evidence>
<evidence type="ECO:0000256" key="1">
    <source>
        <dbReference type="PROSITE-ProRule" id="PRU00339"/>
    </source>
</evidence>
<dbReference type="PROSITE" id="PS00107">
    <property type="entry name" value="PROTEIN_KINASE_ATP"/>
    <property type="match status" value="1"/>
</dbReference>
<dbReference type="Pfam" id="PF13424">
    <property type="entry name" value="TPR_12"/>
    <property type="match status" value="2"/>
</dbReference>
<dbReference type="Gene3D" id="3.40.50.300">
    <property type="entry name" value="P-loop containing nucleotide triphosphate hydrolases"/>
    <property type="match status" value="1"/>
</dbReference>
<dbReference type="CDD" id="cd14014">
    <property type="entry name" value="STKc_PknB_like"/>
    <property type="match status" value="1"/>
</dbReference>
<reference evidence="4" key="1">
    <citation type="submission" date="2020-04" db="EMBL/GenBank/DDBJ databases">
        <authorList>
            <person name="Zhang T."/>
        </authorList>
    </citation>
    <scope>NUCLEOTIDE SEQUENCE</scope>
    <source>
        <strain evidence="4">HKST-UBA02</strain>
    </source>
</reference>
<evidence type="ECO:0000256" key="2">
    <source>
        <dbReference type="PROSITE-ProRule" id="PRU10141"/>
    </source>
</evidence>
<dbReference type="InterPro" id="IPR058852">
    <property type="entry name" value="HTH_77"/>
</dbReference>
<dbReference type="InterPro" id="IPR027417">
    <property type="entry name" value="P-loop_NTPase"/>
</dbReference>
<dbReference type="PROSITE" id="PS50011">
    <property type="entry name" value="PROTEIN_KINASE_DOM"/>
    <property type="match status" value="1"/>
</dbReference>
<keyword evidence="2" id="KW-0547">Nucleotide-binding</keyword>
<reference evidence="4" key="2">
    <citation type="journal article" date="2021" name="Microbiome">
        <title>Successional dynamics and alternative stable states in a saline activated sludge microbial community over 9 years.</title>
        <authorList>
            <person name="Wang Y."/>
            <person name="Ye J."/>
            <person name="Ju F."/>
            <person name="Liu L."/>
            <person name="Boyd J.A."/>
            <person name="Deng Y."/>
            <person name="Parks D.H."/>
            <person name="Jiang X."/>
            <person name="Yin X."/>
            <person name="Woodcroft B.J."/>
            <person name="Tyson G.W."/>
            <person name="Hugenholtz P."/>
            <person name="Polz M.F."/>
            <person name="Zhang T."/>
        </authorList>
    </citation>
    <scope>NUCLEOTIDE SEQUENCE</scope>
    <source>
        <strain evidence="4">HKST-UBA02</strain>
    </source>
</reference>
<dbReference type="SUPFAM" id="SSF56112">
    <property type="entry name" value="Protein kinase-like (PK-like)"/>
    <property type="match status" value="1"/>
</dbReference>
<gene>
    <name evidence="4" type="ORF">KDA27_22470</name>
</gene>
<dbReference type="Pfam" id="PF25872">
    <property type="entry name" value="HTH_77"/>
    <property type="match status" value="1"/>
</dbReference>
<keyword evidence="2" id="KW-0067">ATP-binding</keyword>
<feature type="domain" description="Protein kinase" evidence="3">
    <location>
        <begin position="78"/>
        <end position="332"/>
    </location>
</feature>
<dbReference type="InterPro" id="IPR011009">
    <property type="entry name" value="Kinase-like_dom_sf"/>
</dbReference>
<dbReference type="SMART" id="SM00220">
    <property type="entry name" value="S_TKc"/>
    <property type="match status" value="1"/>
</dbReference>
<proteinExistence type="predicted"/>
<protein>
    <submittedName>
        <fullName evidence="4">Tetratricopeptide repeat protein</fullName>
    </submittedName>
</protein>
<dbReference type="Proteomes" id="UP000739538">
    <property type="component" value="Unassembled WGS sequence"/>
</dbReference>
<dbReference type="PANTHER" id="PTHR47691">
    <property type="entry name" value="REGULATOR-RELATED"/>
    <property type="match status" value="1"/>
</dbReference>
<evidence type="ECO:0000313" key="4">
    <source>
        <dbReference type="EMBL" id="MCA9758578.1"/>
    </source>
</evidence>
<dbReference type="PRINTS" id="PR00364">
    <property type="entry name" value="DISEASERSIST"/>
</dbReference>
<keyword evidence="1" id="KW-0802">TPR repeat</keyword>
<dbReference type="GO" id="GO:0043531">
    <property type="term" value="F:ADP binding"/>
    <property type="evidence" value="ECO:0007669"/>
    <property type="project" value="InterPro"/>
</dbReference>
<dbReference type="GO" id="GO:0004672">
    <property type="term" value="F:protein kinase activity"/>
    <property type="evidence" value="ECO:0007669"/>
    <property type="project" value="InterPro"/>
</dbReference>
<feature type="binding site" evidence="2">
    <location>
        <position position="107"/>
    </location>
    <ligand>
        <name>ATP</name>
        <dbReference type="ChEBI" id="CHEBI:30616"/>
    </ligand>
</feature>
<organism evidence="4 5">
    <name type="scientific">Eiseniibacteriota bacterium</name>
    <dbReference type="NCBI Taxonomy" id="2212470"/>
    <lineage>
        <taxon>Bacteria</taxon>
        <taxon>Candidatus Eiseniibacteriota</taxon>
    </lineage>
</organism>
<comment type="caution">
    <text evidence="4">The sequence shown here is derived from an EMBL/GenBank/DDBJ whole genome shotgun (WGS) entry which is preliminary data.</text>
</comment>
<dbReference type="Gene3D" id="3.30.200.20">
    <property type="entry name" value="Phosphorylase Kinase, domain 1"/>
    <property type="match status" value="1"/>
</dbReference>
<dbReference type="EMBL" id="JAGQHS010000187">
    <property type="protein sequence ID" value="MCA9758578.1"/>
    <property type="molecule type" value="Genomic_DNA"/>
</dbReference>
<accession>A0A956NG72</accession>
<dbReference type="SMART" id="SM00028">
    <property type="entry name" value="TPR"/>
    <property type="match status" value="4"/>
</dbReference>
<dbReference type="PROSITE" id="PS50005">
    <property type="entry name" value="TPR"/>
    <property type="match status" value="1"/>
</dbReference>
<dbReference type="InterPro" id="IPR011990">
    <property type="entry name" value="TPR-like_helical_dom_sf"/>
</dbReference>
<sequence>MTEPSRIDRAETIFWSVRAYPIEARETALARECGADAELRAMVSSLLELDTVDLARFLPPREVPLDPQEDLGPTLGRYQLVRPLGRGGMGVVYEAHDPSLERRVALKLFPKELESSRPSLDRIEHEAKILARLNHPNIATIHSLESGEGRLFLTLELVPGPTLGERITERPLSLLEVLELAHQLAQALGYAHDRGVVHCDLKPENIKVGGEGRAKVLDFGIAVLVDVESAPSKLGTPGYLSPEQLEGSAPDPAFDLWALGCVLFECLSGRKPVIGDSPRELIDSTRDGRMNWDVLPSEVPEGVRSVLETLLSREPKDRGTASQLEEQLGRLLEEVGLSSVRTGVGESLTNLGPQRDRFVGRRKLLSEVAGLLERGRLVTLTGIGGIGKSRVAEELARRQMRRFGGGAWFVDLSRTGGEESIDRIWDSIASAIGVEEPQGASLEDAILERIRERATLLILDNCEEARATVARCADRLLEACPELTLVATSRLPLESQSEVVAPVEVMDGPGADLNLDVLAHLDAVRLFVERARVSRPDFGLTSTTAPEIAAICRMVEGIPLALELTAARTRWLDLSTIRTRLGSHLGEFRNRDKSVHRQSSLETILEWSYEQLSSSEQALLQRLSIFRGGWRVREMTALTDEGASAFGSALEDLETLAEHSLVTSAIGRVPGEPRHRLLEVVRQFVWSKVDAESRVRLSRLHRAAMMQLASEAKDQLGKDESAVWMARLGAEDENLRAALDRLREHPSDVADWLALVERLSVYWYFAGRFSEGWRECNAVLAHAGEVEPCADLWGVHAWAGHLGMVLGRLEDAEEAHQNALAMARSLGATDSIAKSLRGLGAACEEQGKYEDARNCYREAVDVFRDLEDPIGLAGAISGLASIAFSLGDLDEAETHYMEALDLSRLGAYRVGEATNLGNLGGLAFRRGNWTEAERRYRQALSLAIEVDYTRGIGVSRVNLASALSRQGRFLEAHGEVVRALSSFQESGSRLHAVDALYELSSIERELGDSETGASLFAVAEAVQAEVEYEPDPAAADEAEGLRQRLEADLGARGLQECFSVGRGMGFPGVLGLVRSR</sequence>